<feature type="signal peptide" evidence="2">
    <location>
        <begin position="1"/>
        <end position="23"/>
    </location>
</feature>
<name>A0A1W2TDH2_ROSNE</name>
<dbReference type="Proteomes" id="UP000054516">
    <property type="component" value="Unassembled WGS sequence"/>
</dbReference>
<evidence type="ECO:0000313" key="3">
    <source>
        <dbReference type="EMBL" id="GAP86029.2"/>
    </source>
</evidence>
<evidence type="ECO:0000256" key="1">
    <source>
        <dbReference type="SAM" id="MobiDB-lite"/>
    </source>
</evidence>
<dbReference type="EMBL" id="DF977448">
    <property type="protein sequence ID" value="GAP86029.2"/>
    <property type="molecule type" value="Genomic_DNA"/>
</dbReference>
<dbReference type="OMA" id="YPSWNAT"/>
<evidence type="ECO:0000313" key="4">
    <source>
        <dbReference type="Proteomes" id="UP000054516"/>
    </source>
</evidence>
<feature type="region of interest" description="Disordered" evidence="1">
    <location>
        <begin position="121"/>
        <end position="149"/>
    </location>
</feature>
<dbReference type="AlphaFoldDB" id="A0A1W2TDH2"/>
<feature type="chain" id="PRO_5012009318" evidence="2">
    <location>
        <begin position="24"/>
        <end position="207"/>
    </location>
</feature>
<keyword evidence="4" id="KW-1185">Reference proteome</keyword>
<organism evidence="3">
    <name type="scientific">Rosellinia necatrix</name>
    <name type="common">White root-rot fungus</name>
    <dbReference type="NCBI Taxonomy" id="77044"/>
    <lineage>
        <taxon>Eukaryota</taxon>
        <taxon>Fungi</taxon>
        <taxon>Dikarya</taxon>
        <taxon>Ascomycota</taxon>
        <taxon>Pezizomycotina</taxon>
        <taxon>Sordariomycetes</taxon>
        <taxon>Xylariomycetidae</taxon>
        <taxon>Xylariales</taxon>
        <taxon>Xylariaceae</taxon>
        <taxon>Rosellinia</taxon>
    </lineage>
</organism>
<feature type="region of interest" description="Disordered" evidence="1">
    <location>
        <begin position="164"/>
        <end position="189"/>
    </location>
</feature>
<keyword evidence="2" id="KW-0732">Signal</keyword>
<dbReference type="OrthoDB" id="3564289at2759"/>
<accession>A0A1W2TDH2</accession>
<reference evidence="3" key="1">
    <citation type="submission" date="2016-03" db="EMBL/GenBank/DDBJ databases">
        <title>Draft genome sequence of Rosellinia necatrix.</title>
        <authorList>
            <person name="Kanematsu S."/>
        </authorList>
    </citation>
    <scope>NUCLEOTIDE SEQUENCE [LARGE SCALE GENOMIC DNA]</scope>
    <source>
        <strain evidence="3">W97</strain>
    </source>
</reference>
<protein>
    <submittedName>
        <fullName evidence="3">Uncharacterized protein</fullName>
    </submittedName>
</protein>
<evidence type="ECO:0000256" key="2">
    <source>
        <dbReference type="SAM" id="SignalP"/>
    </source>
</evidence>
<proteinExistence type="predicted"/>
<feature type="compositionally biased region" description="Polar residues" evidence="1">
    <location>
        <begin position="164"/>
        <end position="181"/>
    </location>
</feature>
<sequence>MRLNRTHVPLLLAVASLCGPSSALPFLWRRKPAAEALALAARPTYSVVPIDGSGGHGGGADTTLTVTVTSAPTTIIESPPPVTETVTVSGKPATRTISIIDIEPTTEVVTATVTRTLAPTLHTTTTSASTTSTSGASSMTPAPPSSTTSSVYYPTSMGSANVTTTPSVTASMPTSSWVTSQSHDDGSWHTTYPSWNSTLTYRFTKRL</sequence>
<gene>
    <name evidence="3" type="ORF">SAMD00023353_0301490</name>
</gene>